<feature type="domain" description="FHA" evidence="2">
    <location>
        <begin position="28"/>
        <end position="79"/>
    </location>
</feature>
<dbReference type="PANTHER" id="PTHR22593:SF8">
    <property type="entry name" value="FHA DOMAIN-CONTAINING PROTEIN PS1"/>
    <property type="match status" value="1"/>
</dbReference>
<evidence type="ECO:0000313" key="4">
    <source>
        <dbReference type="Proteomes" id="UP001497512"/>
    </source>
</evidence>
<dbReference type="Proteomes" id="UP001497512">
    <property type="component" value="Chromosome 17"/>
</dbReference>
<gene>
    <name evidence="3" type="ORF">CSSPTR1EN2_LOCUS10109</name>
</gene>
<evidence type="ECO:0000259" key="2">
    <source>
        <dbReference type="PROSITE" id="PS50006"/>
    </source>
</evidence>
<proteinExistence type="predicted"/>
<keyword evidence="4" id="KW-1185">Reference proteome</keyword>
<reference evidence="3" key="1">
    <citation type="submission" date="2024-02" db="EMBL/GenBank/DDBJ databases">
        <authorList>
            <consortium name="ELIXIR-Norway"/>
            <consortium name="Elixir Norway"/>
        </authorList>
    </citation>
    <scope>NUCLEOTIDE SEQUENCE</scope>
</reference>
<dbReference type="SUPFAM" id="SSF88723">
    <property type="entry name" value="PIN domain-like"/>
    <property type="match status" value="1"/>
</dbReference>
<dbReference type="Pfam" id="PF13638">
    <property type="entry name" value="PIN_4"/>
    <property type="match status" value="1"/>
</dbReference>
<sequence>MMNMVPFLSVYKQGQLVDSICLQDKDTWIVGRHVDCDIHVAHASASRHHLEIQVLHATMELLLTDLQSVHGTRVNGEVVAAGQASCVVKQNDVIELGASTRVYKVEWLPAASSAAGTITEATQFSDEETSAAALSVESSTHSNAESIKILDQRLSPNRRSKIVSCKSLNHQENGLLNNRQQLRRENSSSAIQLVQDENAPSPARSSLQQAQQRSGSRNDLLPPRTPARRLAFASLEPSALNVRSPAAAAAMNPSLHMTSGKLTPTKVTRAAGAVPENSTKTQVLAETVGTAAEGSTPSKLWLRRCSSEPLPSLVTATAAKTASKTEKQTKPSGREEEEALSILNPELCNAHESIGSIERAAAAAAYKPVFSPSTSTASSLDSDFDHVLRRIRIGGGGGAESACRKWHLVVDTNCFLDADALKCLKQLEGIRETRIIIPKIVVRELDCLKHRDNVKMAARSALKWIEECMVKMPFWIHVQSSSETLPVQITPPPLSPSLNRVFLYGGDGGPMSPTNDDHILECALLFDRTLVDGGRVALLTRDTALKIKAMAEGLTVDSATEFCESLLSPYSDRFLWAGSTVCGPSVVVTNHFEKLSSHHHHHNYGGYHHQTRKSSSSANSPQQQSSTTSDSRNRKKSFLLTGHSAAAAAAATATAVTTTTTTIPKGHGKHGMEEFRAHCNEQPQGLQVLLA</sequence>
<dbReference type="Gene3D" id="3.40.50.1010">
    <property type="entry name" value="5'-nuclease"/>
    <property type="match status" value="1"/>
</dbReference>
<dbReference type="PROSITE" id="PS50006">
    <property type="entry name" value="FHA_DOMAIN"/>
    <property type="match status" value="1"/>
</dbReference>
<dbReference type="CDD" id="cd09880">
    <property type="entry name" value="PIN_Smg5-6-like"/>
    <property type="match status" value="1"/>
</dbReference>
<feature type="compositionally biased region" description="Basic and acidic residues" evidence="1">
    <location>
        <begin position="323"/>
        <end position="334"/>
    </location>
</feature>
<dbReference type="InterPro" id="IPR008984">
    <property type="entry name" value="SMAD_FHA_dom_sf"/>
</dbReference>
<evidence type="ECO:0000313" key="3">
    <source>
        <dbReference type="EMBL" id="CAK9209820.1"/>
    </source>
</evidence>
<organism evidence="3 4">
    <name type="scientific">Sphagnum troendelagicum</name>
    <dbReference type="NCBI Taxonomy" id="128251"/>
    <lineage>
        <taxon>Eukaryota</taxon>
        <taxon>Viridiplantae</taxon>
        <taxon>Streptophyta</taxon>
        <taxon>Embryophyta</taxon>
        <taxon>Bryophyta</taxon>
        <taxon>Sphagnophytina</taxon>
        <taxon>Sphagnopsida</taxon>
        <taxon>Sphagnales</taxon>
        <taxon>Sphagnaceae</taxon>
        <taxon>Sphagnum</taxon>
    </lineage>
</organism>
<dbReference type="InterPro" id="IPR029060">
    <property type="entry name" value="PIN-like_dom_sf"/>
</dbReference>
<accession>A0ABP0U1S8</accession>
<name>A0ABP0U1S8_9BRYO</name>
<dbReference type="Gene3D" id="2.60.200.20">
    <property type="match status" value="1"/>
</dbReference>
<dbReference type="SMART" id="SM00240">
    <property type="entry name" value="FHA"/>
    <property type="match status" value="1"/>
</dbReference>
<feature type="compositionally biased region" description="Low complexity" evidence="1">
    <location>
        <begin position="604"/>
        <end position="630"/>
    </location>
</feature>
<dbReference type="PANTHER" id="PTHR22593">
    <property type="entry name" value="TRANSMEMBRANE PROTEIN 18"/>
    <property type="match status" value="1"/>
</dbReference>
<evidence type="ECO:0000256" key="1">
    <source>
        <dbReference type="SAM" id="MobiDB-lite"/>
    </source>
</evidence>
<feature type="region of interest" description="Disordered" evidence="1">
    <location>
        <begin position="316"/>
        <end position="337"/>
    </location>
</feature>
<feature type="region of interest" description="Disordered" evidence="1">
    <location>
        <begin position="196"/>
        <end position="224"/>
    </location>
</feature>
<dbReference type="InterPro" id="IPR002716">
    <property type="entry name" value="PIN_dom"/>
</dbReference>
<dbReference type="EMBL" id="OZ019909">
    <property type="protein sequence ID" value="CAK9209820.1"/>
    <property type="molecule type" value="Genomic_DNA"/>
</dbReference>
<protein>
    <recommendedName>
        <fullName evidence="2">FHA domain-containing protein</fullName>
    </recommendedName>
</protein>
<dbReference type="Pfam" id="PF00498">
    <property type="entry name" value="FHA"/>
    <property type="match status" value="1"/>
</dbReference>
<dbReference type="SMART" id="SM00670">
    <property type="entry name" value="PINc"/>
    <property type="match status" value="1"/>
</dbReference>
<dbReference type="InterPro" id="IPR000253">
    <property type="entry name" value="FHA_dom"/>
</dbReference>
<feature type="region of interest" description="Disordered" evidence="1">
    <location>
        <begin position="598"/>
        <end position="634"/>
    </location>
</feature>
<feature type="compositionally biased region" description="Low complexity" evidence="1">
    <location>
        <begin position="199"/>
        <end position="217"/>
    </location>
</feature>
<dbReference type="SUPFAM" id="SSF49879">
    <property type="entry name" value="SMAD/FHA domain"/>
    <property type="match status" value="1"/>
</dbReference>